<proteinExistence type="predicted"/>
<feature type="transmembrane region" description="Helical" evidence="6">
    <location>
        <begin position="32"/>
        <end position="50"/>
    </location>
</feature>
<dbReference type="InterPro" id="IPR051461">
    <property type="entry name" value="UPF0750_membrane"/>
</dbReference>
<keyword evidence="3 6" id="KW-0812">Transmembrane</keyword>
<dbReference type="AlphaFoldDB" id="A0A2T4ZHH8"/>
<dbReference type="PANTHER" id="PTHR33545:SF5">
    <property type="entry name" value="UPF0750 MEMBRANE PROTEIN YITT"/>
    <property type="match status" value="1"/>
</dbReference>
<feature type="transmembrane region" description="Helical" evidence="6">
    <location>
        <begin position="62"/>
        <end position="81"/>
    </location>
</feature>
<protein>
    <submittedName>
        <fullName evidence="7">Putative 5xTM membrane YitT family protein</fullName>
    </submittedName>
</protein>
<dbReference type="InterPro" id="IPR019748">
    <property type="entry name" value="FERM_central"/>
</dbReference>
<name>A0A2T4ZHH8_9HYPH</name>
<evidence type="ECO:0000313" key="8">
    <source>
        <dbReference type="Proteomes" id="UP000241808"/>
    </source>
</evidence>
<keyword evidence="8" id="KW-1185">Reference proteome</keyword>
<evidence type="ECO:0000256" key="6">
    <source>
        <dbReference type="SAM" id="Phobius"/>
    </source>
</evidence>
<dbReference type="InterPro" id="IPR003740">
    <property type="entry name" value="YitT"/>
</dbReference>
<dbReference type="PANTHER" id="PTHR33545">
    <property type="entry name" value="UPF0750 MEMBRANE PROTEIN YITT-RELATED"/>
    <property type="match status" value="1"/>
</dbReference>
<keyword evidence="4 6" id="KW-1133">Transmembrane helix</keyword>
<gene>
    <name evidence="7" type="ORF">C8P69_101115</name>
</gene>
<sequence>MAKQTSMSDETPLAQDKPLAEMGVPHRLYEDAMALVLGTLFVSLGIAFYAKASLLTGSTVGIALLLSYATPVDFSALFLLVNLPFFALALLRLGWAFTVKTLAAVCLVSVFSKLMPLWLEIGHLNPVYAAIAGGGLFGIGLLILFRHGMSLGGVSILAFYLQEKHGIRAGYFQLAVDLLVMLAALAVLSLELVALSVAGVTVLCTIVGLNHRPGRYAGVS</sequence>
<evidence type="ECO:0000256" key="3">
    <source>
        <dbReference type="ARBA" id="ARBA00022692"/>
    </source>
</evidence>
<dbReference type="RefSeq" id="WP_108173920.1">
    <property type="nucleotide sequence ID" value="NZ_PZZL01000001.1"/>
</dbReference>
<dbReference type="EMBL" id="PZZL01000001">
    <property type="protein sequence ID" value="PTM61447.1"/>
    <property type="molecule type" value="Genomic_DNA"/>
</dbReference>
<dbReference type="CDD" id="cd14473">
    <property type="entry name" value="FERM_B-lobe"/>
    <property type="match status" value="1"/>
</dbReference>
<keyword evidence="5 6" id="KW-0472">Membrane</keyword>
<keyword evidence="2" id="KW-1003">Cell membrane</keyword>
<feature type="transmembrane region" description="Helical" evidence="6">
    <location>
        <begin position="166"/>
        <end position="186"/>
    </location>
</feature>
<evidence type="ECO:0000313" key="7">
    <source>
        <dbReference type="EMBL" id="PTM61447.1"/>
    </source>
</evidence>
<comment type="subcellular location">
    <subcellularLocation>
        <location evidence="1">Cell membrane</location>
        <topology evidence="1">Multi-pass membrane protein</topology>
    </subcellularLocation>
</comment>
<evidence type="ECO:0000256" key="5">
    <source>
        <dbReference type="ARBA" id="ARBA00023136"/>
    </source>
</evidence>
<dbReference type="Pfam" id="PF02588">
    <property type="entry name" value="YitT_membrane"/>
    <property type="match status" value="1"/>
</dbReference>
<reference evidence="7 8" key="1">
    <citation type="submission" date="2018-04" db="EMBL/GenBank/DDBJ databases">
        <title>Genomic Encyclopedia of Archaeal and Bacterial Type Strains, Phase II (KMG-II): from individual species to whole genera.</title>
        <authorList>
            <person name="Goeker M."/>
        </authorList>
    </citation>
    <scope>NUCLEOTIDE SEQUENCE [LARGE SCALE GENOMIC DNA]</scope>
    <source>
        <strain evidence="7 8">DSM 25521</strain>
    </source>
</reference>
<dbReference type="OrthoDB" id="3296441at2"/>
<comment type="caution">
    <text evidence="7">The sequence shown here is derived from an EMBL/GenBank/DDBJ whole genome shotgun (WGS) entry which is preliminary data.</text>
</comment>
<evidence type="ECO:0000256" key="2">
    <source>
        <dbReference type="ARBA" id="ARBA00022475"/>
    </source>
</evidence>
<organism evidence="7 8">
    <name type="scientific">Phreatobacter oligotrophus</name>
    <dbReference type="NCBI Taxonomy" id="1122261"/>
    <lineage>
        <taxon>Bacteria</taxon>
        <taxon>Pseudomonadati</taxon>
        <taxon>Pseudomonadota</taxon>
        <taxon>Alphaproteobacteria</taxon>
        <taxon>Hyphomicrobiales</taxon>
        <taxon>Phreatobacteraceae</taxon>
        <taxon>Phreatobacter</taxon>
    </lineage>
</organism>
<dbReference type="GO" id="GO:0005886">
    <property type="term" value="C:plasma membrane"/>
    <property type="evidence" value="ECO:0007669"/>
    <property type="project" value="UniProtKB-SubCell"/>
</dbReference>
<feature type="transmembrane region" description="Helical" evidence="6">
    <location>
        <begin position="127"/>
        <end position="145"/>
    </location>
</feature>
<evidence type="ECO:0000256" key="4">
    <source>
        <dbReference type="ARBA" id="ARBA00022989"/>
    </source>
</evidence>
<feature type="transmembrane region" description="Helical" evidence="6">
    <location>
        <begin position="192"/>
        <end position="210"/>
    </location>
</feature>
<dbReference type="Proteomes" id="UP000241808">
    <property type="component" value="Unassembled WGS sequence"/>
</dbReference>
<evidence type="ECO:0000256" key="1">
    <source>
        <dbReference type="ARBA" id="ARBA00004651"/>
    </source>
</evidence>
<feature type="transmembrane region" description="Helical" evidence="6">
    <location>
        <begin position="93"/>
        <end position="115"/>
    </location>
</feature>
<accession>A0A2T4ZHH8</accession>